<proteinExistence type="predicted"/>
<organism evidence="2 3">
    <name type="scientific">Candidatus Paracaedimonas acanthamoebae</name>
    <dbReference type="NCBI Taxonomy" id="244581"/>
    <lineage>
        <taxon>Bacteria</taxon>
        <taxon>Pseudomonadati</taxon>
        <taxon>Pseudomonadota</taxon>
        <taxon>Alphaproteobacteria</taxon>
        <taxon>Holosporales</taxon>
        <taxon>Caedimonadaceae</taxon>
        <taxon>Candidatus Paracaedimonas</taxon>
    </lineage>
</organism>
<gene>
    <name evidence="2" type="ORF">J0H12_06755</name>
</gene>
<comment type="caution">
    <text evidence="2">The sequence shown here is derived from an EMBL/GenBank/DDBJ whole genome shotgun (WGS) entry which is preliminary data.</text>
</comment>
<evidence type="ECO:0000313" key="3">
    <source>
        <dbReference type="Proteomes" id="UP000664414"/>
    </source>
</evidence>
<protein>
    <recommendedName>
        <fullName evidence="4">CMP/dCMP-type deaminase domain-containing protein</fullName>
    </recommendedName>
</protein>
<accession>A0A8J7PMZ9</accession>
<keyword evidence="1" id="KW-0732">Signal</keyword>
<sequence length="627" mass="71475">MHKLFLIILGVFVNLTGQLTYATTTTSLTDDVVLSEKGVSSFGSSINYEALDNELPTPNRKKNPESPVKLEDVALKRPKIEEAELSKHAYQFPLEHSAIEVVSIPEERGIWCQNLDYQYDDHEIVSTHQWHTQSAMIVKKHIDEHKDEQINFAKARIDALLRIADGITQLVTFDIPYIFTSKSLGKNGFLSFAEVSNDNSSPSNPIDVNSFIGGLQGQDLTACEEDLRKEYYHTELAILFYALIQDDWIKHIKTSSEIDINLECLVFVISTYYDPCARCAKSLHRAQIKDGYYWNLIRQRCSEQGLCEGKQNLTLFMEASSLEEYEGSRKCLDHKDSTLYANNINIREFFPYFAQMSLNIRPLKHPRPMYASKAVIRSKVSREEEDRILAAAKIEGDLKTEAIIKFKRLFNGDLDIKKELSEIDTNLIDLDHLSARPNEEEIKSEAETFCRSFSDAKKDEPKQQQILDPELVLLYLTTILSKDANPQDMKDIKDAISKEKDKSSTLQSIPDRIGIIGKYCNPQKSSADGKGKISQSTIDAANLLKIYGYIHWSDPVSDSKDIPLKLNKSATRASKNHAENIIDTLNDIIKKYVEGSKLRKTADFLLKKVEEGYFERVSGKYHWFLKK</sequence>
<reference evidence="2" key="1">
    <citation type="submission" date="2021-02" db="EMBL/GenBank/DDBJ databases">
        <title>Thiocyanate and organic carbon inputs drive convergent selection for specific autotrophic Afipia and Thiobacillus strains within complex microbiomes.</title>
        <authorList>
            <person name="Huddy R.J."/>
            <person name="Sachdeva R."/>
            <person name="Kadzinga F."/>
            <person name="Kantor R.S."/>
            <person name="Harrison S.T.L."/>
            <person name="Banfield J.F."/>
        </authorList>
    </citation>
    <scope>NUCLEOTIDE SEQUENCE</scope>
    <source>
        <strain evidence="2">SCN18_10_11_15_R4_P_38_20</strain>
    </source>
</reference>
<feature type="chain" id="PRO_5035323849" description="CMP/dCMP-type deaminase domain-containing protein" evidence="1">
    <location>
        <begin position="23"/>
        <end position="627"/>
    </location>
</feature>
<dbReference type="Proteomes" id="UP000664414">
    <property type="component" value="Unassembled WGS sequence"/>
</dbReference>
<evidence type="ECO:0000256" key="1">
    <source>
        <dbReference type="SAM" id="SignalP"/>
    </source>
</evidence>
<evidence type="ECO:0000313" key="2">
    <source>
        <dbReference type="EMBL" id="MBN9413603.1"/>
    </source>
</evidence>
<evidence type="ECO:0008006" key="4">
    <source>
        <dbReference type="Google" id="ProtNLM"/>
    </source>
</evidence>
<feature type="signal peptide" evidence="1">
    <location>
        <begin position="1"/>
        <end position="22"/>
    </location>
</feature>
<name>A0A8J7PMZ9_9PROT</name>
<dbReference type="EMBL" id="JAFKGL010000029">
    <property type="protein sequence ID" value="MBN9413603.1"/>
    <property type="molecule type" value="Genomic_DNA"/>
</dbReference>
<dbReference type="AlphaFoldDB" id="A0A8J7PMZ9"/>